<keyword evidence="3" id="KW-1185">Reference proteome</keyword>
<gene>
    <name evidence="2" type="ORF">ACHHYP_20017</name>
</gene>
<evidence type="ECO:0000313" key="2">
    <source>
        <dbReference type="EMBL" id="OQR95142.1"/>
    </source>
</evidence>
<name>A0A1V9ZB19_ACHHY</name>
<dbReference type="AlphaFoldDB" id="A0A1V9ZB19"/>
<evidence type="ECO:0000313" key="3">
    <source>
        <dbReference type="Proteomes" id="UP000243579"/>
    </source>
</evidence>
<accession>A0A1V9ZB19</accession>
<comment type="caution">
    <text evidence="2">The sequence shown here is derived from an EMBL/GenBank/DDBJ whole genome shotgun (WGS) entry which is preliminary data.</text>
</comment>
<organism evidence="2 3">
    <name type="scientific">Achlya hypogyna</name>
    <name type="common">Oomycete</name>
    <name type="synonym">Protoachlya hypogyna</name>
    <dbReference type="NCBI Taxonomy" id="1202772"/>
    <lineage>
        <taxon>Eukaryota</taxon>
        <taxon>Sar</taxon>
        <taxon>Stramenopiles</taxon>
        <taxon>Oomycota</taxon>
        <taxon>Saprolegniomycetes</taxon>
        <taxon>Saprolegniales</taxon>
        <taxon>Achlyaceae</taxon>
        <taxon>Achlya</taxon>
    </lineage>
</organism>
<reference evidence="2 3" key="1">
    <citation type="journal article" date="2014" name="Genome Biol. Evol.">
        <title>The secreted proteins of Achlya hypogyna and Thraustotheca clavata identify the ancestral oomycete secretome and reveal gene acquisitions by horizontal gene transfer.</title>
        <authorList>
            <person name="Misner I."/>
            <person name="Blouin N."/>
            <person name="Leonard G."/>
            <person name="Richards T.A."/>
            <person name="Lane C.E."/>
        </authorList>
    </citation>
    <scope>NUCLEOTIDE SEQUENCE [LARGE SCALE GENOMIC DNA]</scope>
    <source>
        <strain evidence="2 3">ATCC 48635</strain>
    </source>
</reference>
<protein>
    <submittedName>
        <fullName evidence="2">Uncharacterized protein</fullName>
    </submittedName>
</protein>
<feature type="compositionally biased region" description="Basic and acidic residues" evidence="1">
    <location>
        <begin position="1"/>
        <end position="20"/>
    </location>
</feature>
<dbReference type="OrthoDB" id="79467at2759"/>
<proteinExistence type="predicted"/>
<feature type="region of interest" description="Disordered" evidence="1">
    <location>
        <begin position="1"/>
        <end position="27"/>
    </location>
</feature>
<dbReference type="EMBL" id="JNBR01000334">
    <property type="protein sequence ID" value="OQR95142.1"/>
    <property type="molecule type" value="Genomic_DNA"/>
</dbReference>
<dbReference type="Proteomes" id="UP000243579">
    <property type="component" value="Unassembled WGS sequence"/>
</dbReference>
<sequence length="420" mass="46566">MKRGFDGSDNERTEGAHEADVAVESESEDTGSRKRLCVSTCSLPWAMEAMDTSPEDLSVAMDLLTCVRDASGRDLAMWSNDSKGPLRLGLSIVEATYYPVQQCLYLAFVRIVSVLRRERRGKVLERIYTSIPRVLRTALPNGAEVNHINPIQMRARLNKINKEMKHITSFRAKMCWVLTIDQDLEQLHHEGWLDLGAKALSFCRDDEAISAVTIPYSSIADIQLNSVAFVAKIHVSGETSIRLIPETEAQVIHVVTPPNSPARGNSSKHDSLMKAFHCGIDDISRATSSWDHKLKDFKAEVRAHVSMITETATHLSAAQVLRGRAVARIEYDARSLAQEIQTTRLLSLPAWYDGIARECEALEDQITNVSITVQENLQDDLDAITQVRSSATFFSPNLVALAGPWVLYGVVALSSSLGYI</sequence>
<evidence type="ECO:0000256" key="1">
    <source>
        <dbReference type="SAM" id="MobiDB-lite"/>
    </source>
</evidence>